<dbReference type="RefSeq" id="WP_251512999.1">
    <property type="nucleotide sequence ID" value="NZ_JAMBON010000009.1"/>
</dbReference>
<reference evidence="2" key="1">
    <citation type="journal article" date="2019" name="Int. J. Syst. Evol. Microbiol.">
        <title>The Global Catalogue of Microorganisms (GCM) 10K type strain sequencing project: providing services to taxonomists for standard genome sequencing and annotation.</title>
        <authorList>
            <consortium name="The Broad Institute Genomics Platform"/>
            <consortium name="The Broad Institute Genome Sequencing Center for Infectious Disease"/>
            <person name="Wu L."/>
            <person name="Ma J."/>
        </authorList>
    </citation>
    <scope>NUCLEOTIDE SEQUENCE [LARGE SCALE GENOMIC DNA]</scope>
    <source>
        <strain evidence="2">CGMCC 1.12376</strain>
    </source>
</reference>
<keyword evidence="2" id="KW-1185">Reference proteome</keyword>
<evidence type="ECO:0000313" key="2">
    <source>
        <dbReference type="Proteomes" id="UP001597221"/>
    </source>
</evidence>
<dbReference type="Proteomes" id="UP001597221">
    <property type="component" value="Unassembled WGS sequence"/>
</dbReference>
<gene>
    <name evidence="1" type="ORF">ACFSBH_13315</name>
</gene>
<sequence>MKKKYYLNIANGSIVDENTADTNANFAFYADEGDLNQVREKLENMDGASRGSYLRAHIPYYPEMDTPENAKYDKNLKELYSLLYKLGDEQAKEHIQSLDIIDKPGDHLV</sequence>
<accession>A0ABW4HTW0</accession>
<protein>
    <submittedName>
        <fullName evidence="1">Hydrolase</fullName>
    </submittedName>
</protein>
<comment type="caution">
    <text evidence="1">The sequence shown here is derived from an EMBL/GenBank/DDBJ whole genome shotgun (WGS) entry which is preliminary data.</text>
</comment>
<evidence type="ECO:0000313" key="1">
    <source>
        <dbReference type="EMBL" id="MFD1608607.1"/>
    </source>
</evidence>
<dbReference type="GO" id="GO:0016787">
    <property type="term" value="F:hydrolase activity"/>
    <property type="evidence" value="ECO:0007669"/>
    <property type="project" value="UniProtKB-KW"/>
</dbReference>
<dbReference type="EMBL" id="JBHUDE010000119">
    <property type="protein sequence ID" value="MFD1608607.1"/>
    <property type="molecule type" value="Genomic_DNA"/>
</dbReference>
<keyword evidence="1" id="KW-0378">Hydrolase</keyword>
<name>A0ABW4HTW0_9BACI</name>
<proteinExistence type="predicted"/>
<organism evidence="1 2">
    <name type="scientific">Oceanobacillus luteolus</name>
    <dbReference type="NCBI Taxonomy" id="1274358"/>
    <lineage>
        <taxon>Bacteria</taxon>
        <taxon>Bacillati</taxon>
        <taxon>Bacillota</taxon>
        <taxon>Bacilli</taxon>
        <taxon>Bacillales</taxon>
        <taxon>Bacillaceae</taxon>
        <taxon>Oceanobacillus</taxon>
    </lineage>
</organism>